<organism evidence="1 2">
    <name type="scientific">Araneus ventricosus</name>
    <name type="common">Orbweaver spider</name>
    <name type="synonym">Epeira ventricosa</name>
    <dbReference type="NCBI Taxonomy" id="182803"/>
    <lineage>
        <taxon>Eukaryota</taxon>
        <taxon>Metazoa</taxon>
        <taxon>Ecdysozoa</taxon>
        <taxon>Arthropoda</taxon>
        <taxon>Chelicerata</taxon>
        <taxon>Arachnida</taxon>
        <taxon>Araneae</taxon>
        <taxon>Araneomorphae</taxon>
        <taxon>Entelegynae</taxon>
        <taxon>Araneoidea</taxon>
        <taxon>Araneidae</taxon>
        <taxon>Araneus</taxon>
    </lineage>
</organism>
<accession>A0A4Y2HS00</accession>
<dbReference type="AlphaFoldDB" id="A0A4Y2HS00"/>
<reference evidence="1 2" key="1">
    <citation type="journal article" date="2019" name="Sci. Rep.">
        <title>Orb-weaving spider Araneus ventricosus genome elucidates the spidroin gene catalogue.</title>
        <authorList>
            <person name="Kono N."/>
            <person name="Nakamura H."/>
            <person name="Ohtoshi R."/>
            <person name="Moran D.A.P."/>
            <person name="Shinohara A."/>
            <person name="Yoshida Y."/>
            <person name="Fujiwara M."/>
            <person name="Mori M."/>
            <person name="Tomita M."/>
            <person name="Arakawa K."/>
        </authorList>
    </citation>
    <scope>NUCLEOTIDE SEQUENCE [LARGE SCALE GENOMIC DNA]</scope>
</reference>
<keyword evidence="2" id="KW-1185">Reference proteome</keyword>
<dbReference type="Proteomes" id="UP000499080">
    <property type="component" value="Unassembled WGS sequence"/>
</dbReference>
<evidence type="ECO:0000313" key="1">
    <source>
        <dbReference type="EMBL" id="GBM68060.1"/>
    </source>
</evidence>
<proteinExistence type="predicted"/>
<protein>
    <submittedName>
        <fullName evidence="1">Uncharacterized protein</fullName>
    </submittedName>
</protein>
<sequence>MQFWGGTRNAVRWKKTTCEPAPSPPLFRTAPAGGRSTHYVCFNVQLMHIYEESSIESDKTNRQKLIECINELKPEEVKLVYQSVEDYYKWKNNNLYDVVKEYCTIDDAEKVSYLNSWSKIFLLKLYNRY</sequence>
<dbReference type="EMBL" id="BGPR01002120">
    <property type="protein sequence ID" value="GBM68060.1"/>
    <property type="molecule type" value="Genomic_DNA"/>
</dbReference>
<comment type="caution">
    <text evidence="1">The sequence shown here is derived from an EMBL/GenBank/DDBJ whole genome shotgun (WGS) entry which is preliminary data.</text>
</comment>
<gene>
    <name evidence="1" type="ORF">AVEN_66735_1</name>
</gene>
<evidence type="ECO:0000313" key="2">
    <source>
        <dbReference type="Proteomes" id="UP000499080"/>
    </source>
</evidence>
<name>A0A4Y2HS00_ARAVE</name>